<dbReference type="InParanoid" id="A0A162VBQ0"/>
<organism evidence="1 2">
    <name type="scientific">Phycomyces blakesleeanus (strain ATCC 8743b / DSM 1359 / FGSC 10004 / NBRC 33097 / NRRL 1555)</name>
    <dbReference type="NCBI Taxonomy" id="763407"/>
    <lineage>
        <taxon>Eukaryota</taxon>
        <taxon>Fungi</taxon>
        <taxon>Fungi incertae sedis</taxon>
        <taxon>Mucoromycota</taxon>
        <taxon>Mucoromycotina</taxon>
        <taxon>Mucoromycetes</taxon>
        <taxon>Mucorales</taxon>
        <taxon>Phycomycetaceae</taxon>
        <taxon>Phycomyces</taxon>
    </lineage>
</organism>
<accession>A0A162VBQ0</accession>
<sequence>MTTGIVVSIWPSAIWFPLILRMTVELPILLASKKNYPGLEWNFVETGLNQEVLISFMEESQDTQDTEDRKYEAVCEFRLIESYGILFGHGCFPTTIEPIKTPAHDPALRPVLGFCTLRNHAKAATRLANSLFVDVNQPSKAAPTLTIYFRLTILIFNYVISQYPFTL</sequence>
<dbReference type="EMBL" id="KV440971">
    <property type="protein sequence ID" value="OAD81462.1"/>
    <property type="molecule type" value="Genomic_DNA"/>
</dbReference>
<protein>
    <submittedName>
        <fullName evidence="1">Uncharacterized protein</fullName>
    </submittedName>
</protein>
<dbReference type="RefSeq" id="XP_018299502.1">
    <property type="nucleotide sequence ID" value="XM_018430133.1"/>
</dbReference>
<proteinExistence type="predicted"/>
<reference evidence="2" key="1">
    <citation type="submission" date="2015-06" db="EMBL/GenBank/DDBJ databases">
        <title>Expansion of signal transduction pathways in fungi by whole-genome duplication.</title>
        <authorList>
            <consortium name="DOE Joint Genome Institute"/>
            <person name="Corrochano L.M."/>
            <person name="Kuo A."/>
            <person name="Marcet-Houben M."/>
            <person name="Polaino S."/>
            <person name="Salamov A."/>
            <person name="Villalobos J.M."/>
            <person name="Alvarez M.I."/>
            <person name="Avalos J."/>
            <person name="Benito E.P."/>
            <person name="Benoit I."/>
            <person name="Burger G."/>
            <person name="Camino L.P."/>
            <person name="Canovas D."/>
            <person name="Cerda-Olmedo E."/>
            <person name="Cheng J.-F."/>
            <person name="Dominguez A."/>
            <person name="Elias M."/>
            <person name="Eslava A.P."/>
            <person name="Glaser F."/>
            <person name="Grimwood J."/>
            <person name="Gutierrez G."/>
            <person name="Heitman J."/>
            <person name="Henrissat B."/>
            <person name="Iturriaga E.A."/>
            <person name="Lang B.F."/>
            <person name="Lavin J.L."/>
            <person name="Lee S."/>
            <person name="Li W."/>
            <person name="Lindquist E."/>
            <person name="Lopez-Garcia S."/>
            <person name="Luque E.M."/>
            <person name="Marcos A.T."/>
            <person name="Martin J."/>
            <person name="McCluskey K."/>
            <person name="Medina H.R."/>
            <person name="Miralles-Duran A."/>
            <person name="Miyazaki A."/>
            <person name="Munoz-Torres E."/>
            <person name="Oguiza J.A."/>
            <person name="Ohm R."/>
            <person name="Olmedo M."/>
            <person name="Orejas M."/>
            <person name="Ortiz-Castellanos L."/>
            <person name="Pisabarro A.G."/>
            <person name="Rodriguez-Romero J."/>
            <person name="Ruiz-Herrera J."/>
            <person name="Ruiz-Vazquez R."/>
            <person name="Sanz C."/>
            <person name="Schackwitz W."/>
            <person name="Schmutz J."/>
            <person name="Shahriari M."/>
            <person name="Shelest E."/>
            <person name="Silva-Franco F."/>
            <person name="Soanes D."/>
            <person name="Syed K."/>
            <person name="Tagua V.G."/>
            <person name="Talbot N.J."/>
            <person name="Thon M."/>
            <person name="De vries R.P."/>
            <person name="Wiebenga A."/>
            <person name="Yadav J.S."/>
            <person name="Braun E.L."/>
            <person name="Baker S."/>
            <person name="Garre V."/>
            <person name="Horwitz B."/>
            <person name="Torres-Martinez S."/>
            <person name="Idnurm A."/>
            <person name="Herrera-Estrella A."/>
            <person name="Gabaldon T."/>
            <person name="Grigoriev I.V."/>
        </authorList>
    </citation>
    <scope>NUCLEOTIDE SEQUENCE [LARGE SCALE GENOMIC DNA]</scope>
    <source>
        <strain evidence="2">NRRL 1555(-)</strain>
    </source>
</reference>
<evidence type="ECO:0000313" key="2">
    <source>
        <dbReference type="Proteomes" id="UP000077315"/>
    </source>
</evidence>
<name>A0A162VBQ0_PHYB8</name>
<dbReference type="Proteomes" id="UP000077315">
    <property type="component" value="Unassembled WGS sequence"/>
</dbReference>
<dbReference type="AlphaFoldDB" id="A0A162VBQ0"/>
<gene>
    <name evidence="1" type="ORF">PHYBLDRAFT_139014</name>
</gene>
<evidence type="ECO:0000313" key="1">
    <source>
        <dbReference type="EMBL" id="OAD81462.1"/>
    </source>
</evidence>
<keyword evidence="2" id="KW-1185">Reference proteome</keyword>
<dbReference type="GeneID" id="28991039"/>
<dbReference type="VEuPathDB" id="FungiDB:PHYBLDRAFT_139014"/>